<dbReference type="EMBL" id="FMAU01000001">
    <property type="protein sequence ID" value="SCB90928.1"/>
    <property type="molecule type" value="Genomic_DNA"/>
</dbReference>
<sequence length="239" mass="26595">MNINLTKKQWSILISAAVIGMLILAGVNYFVLQPAEKRLQYKKEELGIQVKLQQAVEAKVDSIEDNETLDSSSLQQKIPVEPSTEGIILDLEKAEMISGSTIQSINFEKTDGALATAEGEESAAAPETGDQLPSLLKRVQMTMTIESPGYFEMEAFLEEIENLERIVEINGIYFQGGQELKENMEGYSEETLSFELTASAFYIPGLEDLKDGLPKIQSPPPSLKKNPFPQFPEEEEDEE</sequence>
<evidence type="ECO:0000256" key="1">
    <source>
        <dbReference type="SAM" id="MobiDB-lite"/>
    </source>
</evidence>
<feature type="region of interest" description="Disordered" evidence="1">
    <location>
        <begin position="211"/>
        <end position="239"/>
    </location>
</feature>
<keyword evidence="2" id="KW-0812">Transmembrane</keyword>
<gene>
    <name evidence="3" type="ORF">GA0061094_1333</name>
</gene>
<evidence type="ECO:0000313" key="3">
    <source>
        <dbReference type="EMBL" id="SCB90928.1"/>
    </source>
</evidence>
<accession>A0A0V8HMK1</accession>
<dbReference type="RefSeq" id="WP_058297891.1">
    <property type="nucleotide sequence ID" value="NZ_FMAU01000001.1"/>
</dbReference>
<keyword evidence="4" id="KW-1185">Reference proteome</keyword>
<evidence type="ECO:0000256" key="2">
    <source>
        <dbReference type="SAM" id="Phobius"/>
    </source>
</evidence>
<organism evidence="3 4">
    <name type="scientific">[Bacillus] enclensis</name>
    <dbReference type="NCBI Taxonomy" id="1402860"/>
    <lineage>
        <taxon>Bacteria</taxon>
        <taxon>Bacillati</taxon>
        <taxon>Bacillota</taxon>
        <taxon>Bacilli</taxon>
        <taxon>Bacillales</taxon>
        <taxon>Bacillaceae</taxon>
        <taxon>Rossellomorea</taxon>
    </lineage>
</organism>
<name>A0A0V8HMK1_9BACI</name>
<keyword evidence="2" id="KW-1133">Transmembrane helix</keyword>
<feature type="transmembrane region" description="Helical" evidence="2">
    <location>
        <begin position="12"/>
        <end position="32"/>
    </location>
</feature>
<protein>
    <submittedName>
        <fullName evidence="3">Type IV pilus assembly protein PilO</fullName>
    </submittedName>
</protein>
<dbReference type="AlphaFoldDB" id="A0A0V8HMK1"/>
<dbReference type="InterPro" id="IPR014717">
    <property type="entry name" value="Transl_elong_EF1B/ribsomal_bS6"/>
</dbReference>
<proteinExistence type="predicted"/>
<reference evidence="4" key="1">
    <citation type="submission" date="2016-08" db="EMBL/GenBank/DDBJ databases">
        <authorList>
            <person name="Varghese N."/>
            <person name="Submissions Spin"/>
        </authorList>
    </citation>
    <scope>NUCLEOTIDE SEQUENCE [LARGE SCALE GENOMIC DNA]</scope>
    <source>
        <strain evidence="4">SGD-1123</strain>
    </source>
</reference>
<dbReference type="Gene3D" id="3.30.70.60">
    <property type="match status" value="1"/>
</dbReference>
<evidence type="ECO:0000313" key="4">
    <source>
        <dbReference type="Proteomes" id="UP000181997"/>
    </source>
</evidence>
<keyword evidence="2" id="KW-0472">Membrane</keyword>
<dbReference type="OrthoDB" id="2427034at2"/>
<dbReference type="Proteomes" id="UP000181997">
    <property type="component" value="Unassembled WGS sequence"/>
</dbReference>